<feature type="region of interest" description="Disordered" evidence="2">
    <location>
        <begin position="346"/>
        <end position="368"/>
    </location>
</feature>
<name>A0A914VCR4_9BILA</name>
<evidence type="ECO:0000256" key="2">
    <source>
        <dbReference type="SAM" id="MobiDB-lite"/>
    </source>
</evidence>
<feature type="region of interest" description="Disordered" evidence="2">
    <location>
        <begin position="1"/>
        <end position="49"/>
    </location>
</feature>
<dbReference type="WBParaSite" id="PSAMB.scaffold182size68474.g2940.t1">
    <property type="protein sequence ID" value="PSAMB.scaffold182size68474.g2940.t1"/>
    <property type="gene ID" value="PSAMB.scaffold182size68474.g2940"/>
</dbReference>
<keyword evidence="3" id="KW-1185">Reference proteome</keyword>
<feature type="region of interest" description="Disordered" evidence="2">
    <location>
        <begin position="298"/>
        <end position="322"/>
    </location>
</feature>
<feature type="compositionally biased region" description="Polar residues" evidence="2">
    <location>
        <begin position="439"/>
        <end position="463"/>
    </location>
</feature>
<proteinExistence type="predicted"/>
<keyword evidence="1" id="KW-0175">Coiled coil</keyword>
<evidence type="ECO:0000313" key="3">
    <source>
        <dbReference type="Proteomes" id="UP000887566"/>
    </source>
</evidence>
<accession>A0A914VCR4</accession>
<feature type="compositionally biased region" description="Polar residues" evidence="2">
    <location>
        <begin position="25"/>
        <end position="45"/>
    </location>
</feature>
<feature type="coiled-coil region" evidence="1">
    <location>
        <begin position="773"/>
        <end position="800"/>
    </location>
</feature>
<feature type="compositionally biased region" description="Polar residues" evidence="2">
    <location>
        <begin position="513"/>
        <end position="569"/>
    </location>
</feature>
<reference evidence="4" key="1">
    <citation type="submission" date="2022-11" db="UniProtKB">
        <authorList>
            <consortium name="WormBaseParasite"/>
        </authorList>
    </citation>
    <scope>IDENTIFICATION</scope>
</reference>
<feature type="region of interest" description="Disordered" evidence="2">
    <location>
        <begin position="429"/>
        <end position="569"/>
    </location>
</feature>
<feature type="compositionally biased region" description="Basic and acidic residues" evidence="2">
    <location>
        <begin position="298"/>
        <end position="308"/>
    </location>
</feature>
<organism evidence="3 4">
    <name type="scientific">Plectus sambesii</name>
    <dbReference type="NCBI Taxonomy" id="2011161"/>
    <lineage>
        <taxon>Eukaryota</taxon>
        <taxon>Metazoa</taxon>
        <taxon>Ecdysozoa</taxon>
        <taxon>Nematoda</taxon>
        <taxon>Chromadorea</taxon>
        <taxon>Plectida</taxon>
        <taxon>Plectina</taxon>
        <taxon>Plectoidea</taxon>
        <taxon>Plectidae</taxon>
        <taxon>Plectus</taxon>
    </lineage>
</organism>
<protein>
    <submittedName>
        <fullName evidence="4">Uncharacterized protein</fullName>
    </submittedName>
</protein>
<feature type="coiled-coil region" evidence="1">
    <location>
        <begin position="882"/>
        <end position="956"/>
    </location>
</feature>
<dbReference type="AlphaFoldDB" id="A0A914VCR4"/>
<evidence type="ECO:0000256" key="1">
    <source>
        <dbReference type="SAM" id="Coils"/>
    </source>
</evidence>
<dbReference type="Proteomes" id="UP000887566">
    <property type="component" value="Unplaced"/>
</dbReference>
<sequence length="988" mass="109761">MSMEPSEIPPAGKGTSRPKRRSSILKPQQPSSQNYPGDADTTTTKMIGRRVSFSTTRLVKQFDTAKNISMSPKNEPIHHDSSAEASRQSEQSRNMTLTQVNFGMTSVYGGETTFNSMAMEMTEVVQPAESFFFDEENYESAQSRRAPFTSTPRQRIRGVSAFGLEAEANEDDDMQISDDQSINVRRLIERQSLGMDLTLGNASASHTRKFLGNLIGQSYDQQFVEASNLTSEVMSDMQLEEEENGEQSMTLSQTAALATGQNQESGSIMELTEVDYNNATQNVGAAVEEGGDCQPAAVREEHSRRNESHAPLLSSTRHHQSGTMMELTVAAEEAENQNRTRNVLAASEEGSHRNESHTPLLSSTRHHQSGTMMELTVAAEEAENQNRTRNVLAEIGGAKRDELSREVDLSLVGTDMTFTEPSFMSHAAPTPAPAAVVNEPNSTVSRDVTSSSMNASAHLSTSRIPHKDNSCVSTKDSSRLSKSKSRAPLNETFSKCPPSDASPVAIAKKKSRQFSPLNKSQMMSETFMSQQNKSRTEKAQNLTAASQLSPTEFQSNDRNTNTDSVDSRNASVVQVPIEESLLIDVSANCVPSDDQQQQLSNNYSTNIAVTNVEIILSPDEQAQPVAEPDESELERTVAKMRRSMRRSIDDSIRASAMSPRRRRSRTLNQSSNWSALNASNVTNLLDDVSIQLKESTLEETNTEHKRVFASVAIRSLLEPSFTVDLAEPKSFAEVEETFVEETVSVPFFGIEVNPDLKQLDLYQAKAADCDVVASSKEKLLENAKLKLQNANQQLRESVESRLNELASSDAKLAEAIRKINPAKLNAESQRQFEVCRLQAQSDWCFYRSKLAESLKASLQMEFDRRLSESAKKAESRAVIDQLAALQQNANAVNARLALQQKVDVGRVDEIVNRKHNEERVKAEIHRLQAECDELDMHKSKATISLLESQITALEANRIANQRRRQQRDEQARLAHQRMQLAFQQIQLR</sequence>
<evidence type="ECO:0000313" key="4">
    <source>
        <dbReference type="WBParaSite" id="PSAMB.scaffold182size68474.g2940.t1"/>
    </source>
</evidence>
<feature type="region of interest" description="Disordered" evidence="2">
    <location>
        <begin position="64"/>
        <end position="93"/>
    </location>
</feature>
<feature type="compositionally biased region" description="Low complexity" evidence="2">
    <location>
        <begin position="83"/>
        <end position="93"/>
    </location>
</feature>